<evidence type="ECO:0000259" key="3">
    <source>
        <dbReference type="Pfam" id="PF02550"/>
    </source>
</evidence>
<proteinExistence type="inferred from homology"/>
<name>A0A8J6JF66_9FIRM</name>
<reference evidence="5" key="1">
    <citation type="submission" date="2020-08" db="EMBL/GenBank/DDBJ databases">
        <title>Genome public.</title>
        <authorList>
            <person name="Liu C."/>
            <person name="Sun Q."/>
        </authorList>
    </citation>
    <scope>NUCLEOTIDE SEQUENCE</scope>
    <source>
        <strain evidence="5">NSJ-51</strain>
    </source>
</reference>
<organism evidence="5 6">
    <name type="scientific">Lawsonibacter hominis</name>
    <dbReference type="NCBI Taxonomy" id="2763053"/>
    <lineage>
        <taxon>Bacteria</taxon>
        <taxon>Bacillati</taxon>
        <taxon>Bacillota</taxon>
        <taxon>Clostridia</taxon>
        <taxon>Eubacteriales</taxon>
        <taxon>Oscillospiraceae</taxon>
        <taxon>Lawsonibacter</taxon>
    </lineage>
</organism>
<dbReference type="InterPro" id="IPR026888">
    <property type="entry name" value="AcetylCoA_hyd_C"/>
</dbReference>
<keyword evidence="5" id="KW-0032">Aminotransferase</keyword>
<dbReference type="GO" id="GO:0008483">
    <property type="term" value="F:transaminase activity"/>
    <property type="evidence" value="ECO:0007669"/>
    <property type="project" value="UniProtKB-KW"/>
</dbReference>
<dbReference type="InterPro" id="IPR003702">
    <property type="entry name" value="ActCoA_hydro_N"/>
</dbReference>
<evidence type="ECO:0000256" key="2">
    <source>
        <dbReference type="ARBA" id="ARBA00022679"/>
    </source>
</evidence>
<dbReference type="EMBL" id="JACOPP010000013">
    <property type="protein sequence ID" value="MBC5734172.1"/>
    <property type="molecule type" value="Genomic_DNA"/>
</dbReference>
<gene>
    <name evidence="5" type="ORF">H8S57_10605</name>
</gene>
<dbReference type="RefSeq" id="WP_186908056.1">
    <property type="nucleotide sequence ID" value="NZ_JACOPP010000013.1"/>
</dbReference>
<dbReference type="PANTHER" id="PTHR21432">
    <property type="entry name" value="ACETYL-COA HYDROLASE-RELATED"/>
    <property type="match status" value="1"/>
</dbReference>
<sequence>MPQEEYRRKRTTADEEAARIRSGDTVYLACGCLLPVDFAAALYRAAPRLRNVKVLNYLPLEPLALLSDPDCGEAFDVCSIFYNKFQQSAQALGRCSFLPTHLRNAARDLGCAAESYDCMVLTVSPMDRHGYFSLAGSAGIELAMLPRARRLVVEVASHAPRIFGDTMLHISQVDAVLESDRYPCVLPSEIPDEADRQLGQVVAGLVEDGDTIQLGFGGTINALASELKGKRHLGIHTEALSDAGMELLRSGAADNSRKTLHPGRTVTCFTMGSQALYDFIDDNPAFLHKTLSYTNNPSVLAAHPGMTSINAALQIDLTGQCASEGLGTRHISGSGGQVDTSVGAQMAPGGKSIITLRSTYQSRDPNTGETRIQSRILPVLPQGAAVTLTRTNTHFVATEYGAVCLRGLTIPQRARALIRIAHPDFRPWLEDAFERQYHQRLPRS</sequence>
<dbReference type="Gene3D" id="3.40.1080.20">
    <property type="entry name" value="Acetyl-CoA hydrolase/transferase C-terminal domain"/>
    <property type="match status" value="1"/>
</dbReference>
<dbReference type="AlphaFoldDB" id="A0A8J6JF66"/>
<evidence type="ECO:0000313" key="6">
    <source>
        <dbReference type="Proteomes" id="UP000661435"/>
    </source>
</evidence>
<keyword evidence="2" id="KW-0808">Transferase</keyword>
<dbReference type="GO" id="GO:0006083">
    <property type="term" value="P:acetate metabolic process"/>
    <property type="evidence" value="ECO:0007669"/>
    <property type="project" value="InterPro"/>
</dbReference>
<protein>
    <submittedName>
        <fullName evidence="5">Branched-chain amino acid aminotransferase</fullName>
    </submittedName>
</protein>
<evidence type="ECO:0000256" key="1">
    <source>
        <dbReference type="ARBA" id="ARBA00009632"/>
    </source>
</evidence>
<keyword evidence="6" id="KW-1185">Reference proteome</keyword>
<dbReference type="Proteomes" id="UP000661435">
    <property type="component" value="Unassembled WGS sequence"/>
</dbReference>
<dbReference type="InterPro" id="IPR046433">
    <property type="entry name" value="ActCoA_hydro"/>
</dbReference>
<dbReference type="Gene3D" id="3.30.750.70">
    <property type="entry name" value="4-hydroxybutyrate coenzyme like domains"/>
    <property type="match status" value="1"/>
</dbReference>
<dbReference type="SUPFAM" id="SSF100950">
    <property type="entry name" value="NagB/RpiA/CoA transferase-like"/>
    <property type="match status" value="2"/>
</dbReference>
<comment type="similarity">
    <text evidence="1">Belongs to the acetyl-CoA hydrolase/transferase family.</text>
</comment>
<dbReference type="Pfam" id="PF02550">
    <property type="entry name" value="AcetylCoA_hydro"/>
    <property type="match status" value="1"/>
</dbReference>
<dbReference type="PANTHER" id="PTHR21432:SF20">
    <property type="entry name" value="ACETYL-COA HYDROLASE"/>
    <property type="match status" value="1"/>
</dbReference>
<dbReference type="Pfam" id="PF13336">
    <property type="entry name" value="AcetylCoA_hyd_C"/>
    <property type="match status" value="1"/>
</dbReference>
<feature type="domain" description="Acetyl-CoA hydrolase/transferase N-terminal" evidence="3">
    <location>
        <begin position="3"/>
        <end position="183"/>
    </location>
</feature>
<evidence type="ECO:0000313" key="5">
    <source>
        <dbReference type="EMBL" id="MBC5734172.1"/>
    </source>
</evidence>
<feature type="domain" description="Acetyl-CoA hydrolase/transferase C-terminal" evidence="4">
    <location>
        <begin position="272"/>
        <end position="432"/>
    </location>
</feature>
<dbReference type="Gene3D" id="3.40.1080.10">
    <property type="entry name" value="Glutaconate Coenzyme A-transferase"/>
    <property type="match status" value="1"/>
</dbReference>
<comment type="caution">
    <text evidence="5">The sequence shown here is derived from an EMBL/GenBank/DDBJ whole genome shotgun (WGS) entry which is preliminary data.</text>
</comment>
<dbReference type="InterPro" id="IPR037171">
    <property type="entry name" value="NagB/RpiA_transferase-like"/>
</dbReference>
<dbReference type="InterPro" id="IPR038460">
    <property type="entry name" value="AcetylCoA_hyd_C_sf"/>
</dbReference>
<dbReference type="GO" id="GO:0008775">
    <property type="term" value="F:acetate CoA-transferase activity"/>
    <property type="evidence" value="ECO:0007669"/>
    <property type="project" value="InterPro"/>
</dbReference>
<evidence type="ECO:0000259" key="4">
    <source>
        <dbReference type="Pfam" id="PF13336"/>
    </source>
</evidence>
<accession>A0A8J6JF66</accession>